<comment type="caution">
    <text evidence="15">The sequence shown here is derived from an EMBL/GenBank/DDBJ whole genome shotgun (WGS) entry which is preliminary data.</text>
</comment>
<dbReference type="PANTHER" id="PTHR45436">
    <property type="entry name" value="SENSOR HISTIDINE KINASE YKOH"/>
    <property type="match status" value="1"/>
</dbReference>
<evidence type="ECO:0000256" key="5">
    <source>
        <dbReference type="ARBA" id="ARBA00022679"/>
    </source>
</evidence>
<dbReference type="RefSeq" id="WP_215817804.1">
    <property type="nucleotide sequence ID" value="NZ_JAGSOY010000002.1"/>
</dbReference>
<evidence type="ECO:0000256" key="10">
    <source>
        <dbReference type="ARBA" id="ARBA00022989"/>
    </source>
</evidence>
<keyword evidence="6 13" id="KW-0812">Transmembrane</keyword>
<dbReference type="InterPro" id="IPR003661">
    <property type="entry name" value="HisK_dim/P_dom"/>
</dbReference>
<accession>A0ABS5Z6L7</accession>
<dbReference type="PANTHER" id="PTHR45436:SF14">
    <property type="entry name" value="SENSOR PROTEIN QSEC"/>
    <property type="match status" value="1"/>
</dbReference>
<dbReference type="SMART" id="SM00388">
    <property type="entry name" value="HisKA"/>
    <property type="match status" value="1"/>
</dbReference>
<evidence type="ECO:0000256" key="4">
    <source>
        <dbReference type="ARBA" id="ARBA00022553"/>
    </source>
</evidence>
<comment type="subcellular location">
    <subcellularLocation>
        <location evidence="2">Membrane</location>
        <topology evidence="2">Multi-pass membrane protein</topology>
    </subcellularLocation>
</comment>
<feature type="domain" description="Histidine kinase" evidence="14">
    <location>
        <begin position="238"/>
        <end position="452"/>
    </location>
</feature>
<protein>
    <recommendedName>
        <fullName evidence="3">histidine kinase</fullName>
        <ecNumber evidence="3">2.7.13.3</ecNumber>
    </recommendedName>
</protein>
<evidence type="ECO:0000256" key="1">
    <source>
        <dbReference type="ARBA" id="ARBA00000085"/>
    </source>
</evidence>
<evidence type="ECO:0000256" key="2">
    <source>
        <dbReference type="ARBA" id="ARBA00004141"/>
    </source>
</evidence>
<dbReference type="PROSITE" id="PS50109">
    <property type="entry name" value="HIS_KIN"/>
    <property type="match status" value="1"/>
</dbReference>
<dbReference type="CDD" id="cd00082">
    <property type="entry name" value="HisKA"/>
    <property type="match status" value="1"/>
</dbReference>
<keyword evidence="7" id="KW-0547">Nucleotide-binding</keyword>
<feature type="transmembrane region" description="Helical" evidence="13">
    <location>
        <begin position="153"/>
        <end position="177"/>
    </location>
</feature>
<evidence type="ECO:0000256" key="12">
    <source>
        <dbReference type="ARBA" id="ARBA00023136"/>
    </source>
</evidence>
<sequence length="453" mass="50891">MARTHQDNSRNWLSDPQTGAMSLKQRLILRVGLVLTITWLVEVVYSNSVVWHKTQDLIEHQTQLMAKSWITVVEQGGIDGLTLIEEPNFMLLGWLNDQLVIKQGHGDFDKPNNKKTYDTKIGQDKWIISSLCQNNACLLVGLKDTERRCTVKVLVILIFLPLLIIFILTMLAMNIAVKSGLRPLNTLAEKVSCASVDKLTPFQDESNTKELLPLIQALNQLMLNMKAQLIKERQFLDTCTHELRTPVTAFIAQIQSLHMPDKNSDSFLMNINNAALRVVRVANQFLSLAKSHNRELLKEQHERFDLCELLRQMVIELVHDHEQCDCQMQGLITLEVEADPLAMEMVIKNLIENALRYGQSTEDGKVKLILSCHRYDEMVIISIEDGGSGIDEQYRHKVLQRFYRVPGQGVEGAGLGLSIVSDVTAGYGGDVVLAKSQELGGLQVTVSLKGIAV</sequence>
<dbReference type="InterPro" id="IPR003594">
    <property type="entry name" value="HATPase_dom"/>
</dbReference>
<evidence type="ECO:0000259" key="14">
    <source>
        <dbReference type="PROSITE" id="PS50109"/>
    </source>
</evidence>
<dbReference type="SMART" id="SM00387">
    <property type="entry name" value="HATPase_c"/>
    <property type="match status" value="1"/>
</dbReference>
<comment type="catalytic activity">
    <reaction evidence="1">
        <text>ATP + protein L-histidine = ADP + protein N-phospho-L-histidine.</text>
        <dbReference type="EC" id="2.7.13.3"/>
    </reaction>
</comment>
<dbReference type="InterPro" id="IPR004358">
    <property type="entry name" value="Sig_transdc_His_kin-like_C"/>
</dbReference>
<keyword evidence="5" id="KW-0808">Transferase</keyword>
<dbReference type="InterPro" id="IPR050428">
    <property type="entry name" value="TCS_sensor_his_kinase"/>
</dbReference>
<dbReference type="SUPFAM" id="SSF55874">
    <property type="entry name" value="ATPase domain of HSP90 chaperone/DNA topoisomerase II/histidine kinase"/>
    <property type="match status" value="1"/>
</dbReference>
<dbReference type="SUPFAM" id="SSF47384">
    <property type="entry name" value="Homodimeric domain of signal transducing histidine kinase"/>
    <property type="match status" value="1"/>
</dbReference>
<keyword evidence="11" id="KW-0902">Two-component regulatory system</keyword>
<proteinExistence type="predicted"/>
<dbReference type="Pfam" id="PF00512">
    <property type="entry name" value="HisKA"/>
    <property type="match status" value="1"/>
</dbReference>
<gene>
    <name evidence="15" type="ORF">KCG35_01030</name>
</gene>
<dbReference type="Pfam" id="PF02518">
    <property type="entry name" value="HATPase_c"/>
    <property type="match status" value="1"/>
</dbReference>
<evidence type="ECO:0000256" key="3">
    <source>
        <dbReference type="ARBA" id="ARBA00012438"/>
    </source>
</evidence>
<keyword evidence="16" id="KW-1185">Reference proteome</keyword>
<keyword evidence="12 13" id="KW-0472">Membrane</keyword>
<keyword evidence="10 13" id="KW-1133">Transmembrane helix</keyword>
<dbReference type="EC" id="2.7.13.3" evidence="3"/>
<dbReference type="Gene3D" id="1.10.287.130">
    <property type="match status" value="1"/>
</dbReference>
<evidence type="ECO:0000256" key="9">
    <source>
        <dbReference type="ARBA" id="ARBA00022840"/>
    </source>
</evidence>
<organism evidence="15 16">
    <name type="scientific">Zooshikella harenae</name>
    <dbReference type="NCBI Taxonomy" id="2827238"/>
    <lineage>
        <taxon>Bacteria</taxon>
        <taxon>Pseudomonadati</taxon>
        <taxon>Pseudomonadota</taxon>
        <taxon>Gammaproteobacteria</taxon>
        <taxon>Oceanospirillales</taxon>
        <taxon>Zooshikellaceae</taxon>
        <taxon>Zooshikella</taxon>
    </lineage>
</organism>
<evidence type="ECO:0000313" key="15">
    <source>
        <dbReference type="EMBL" id="MBU2709634.1"/>
    </source>
</evidence>
<name>A0ABS5Z6L7_9GAMM</name>
<dbReference type="EMBL" id="JAGSOY010000002">
    <property type="protein sequence ID" value="MBU2709634.1"/>
    <property type="molecule type" value="Genomic_DNA"/>
</dbReference>
<reference evidence="15 16" key="1">
    <citation type="submission" date="2021-04" db="EMBL/GenBank/DDBJ databases">
        <authorList>
            <person name="Pira H."/>
            <person name="Risdian C."/>
            <person name="Wink J."/>
        </authorList>
    </citation>
    <scope>NUCLEOTIDE SEQUENCE [LARGE SCALE GENOMIC DNA]</scope>
    <source>
        <strain evidence="15 16">WH53</strain>
    </source>
</reference>
<dbReference type="InterPro" id="IPR005467">
    <property type="entry name" value="His_kinase_dom"/>
</dbReference>
<evidence type="ECO:0000256" key="8">
    <source>
        <dbReference type="ARBA" id="ARBA00022777"/>
    </source>
</evidence>
<keyword evidence="8" id="KW-0418">Kinase</keyword>
<dbReference type="InterPro" id="IPR036890">
    <property type="entry name" value="HATPase_C_sf"/>
</dbReference>
<dbReference type="InterPro" id="IPR036097">
    <property type="entry name" value="HisK_dim/P_sf"/>
</dbReference>
<dbReference type="Proteomes" id="UP000690515">
    <property type="component" value="Unassembled WGS sequence"/>
</dbReference>
<dbReference type="Gene3D" id="3.30.565.10">
    <property type="entry name" value="Histidine kinase-like ATPase, C-terminal domain"/>
    <property type="match status" value="1"/>
</dbReference>
<evidence type="ECO:0000256" key="11">
    <source>
        <dbReference type="ARBA" id="ARBA00023012"/>
    </source>
</evidence>
<keyword evidence="9" id="KW-0067">ATP-binding</keyword>
<dbReference type="PRINTS" id="PR00344">
    <property type="entry name" value="BCTRLSENSOR"/>
</dbReference>
<keyword evidence="4" id="KW-0597">Phosphoprotein</keyword>
<evidence type="ECO:0000256" key="6">
    <source>
        <dbReference type="ARBA" id="ARBA00022692"/>
    </source>
</evidence>
<evidence type="ECO:0000313" key="16">
    <source>
        <dbReference type="Proteomes" id="UP000690515"/>
    </source>
</evidence>
<evidence type="ECO:0000256" key="13">
    <source>
        <dbReference type="SAM" id="Phobius"/>
    </source>
</evidence>
<evidence type="ECO:0000256" key="7">
    <source>
        <dbReference type="ARBA" id="ARBA00022741"/>
    </source>
</evidence>